<sequence>MAEDERNSTSIDDLPEECLMIIADQLSSKYDRDSFSSTCQRWLRIESSLRRTLHLSHRYYHEKGYGHMLECLLDRFQAVNIISFTGCEKLSDSALPVLKSKCPQLKKLYLDRCLNITDDGLGSIGFSSLELLSLYRCNVSDSGLENISRACPSLKGVNLSYCSKITDTGISALGRGCLAIKYISISNCNEIRGVGFSSFSSLIRLDADTCKLSDEGLSLTTQGCESLRYLDLSHPRNCSYQLGPHGYASIGTFCKNLQVLNLKLCRVLDDAAVIEIARGCRALKELNLAVCTGIKEAGWRAVADHCTNLEILHVNRCRSLTNEGLGFVRNGCPRLRRLYLNVCPMVSRTAIEIFKMHRWQVTIVTLEFMGESLGLYESSDFLGV</sequence>
<evidence type="ECO:0000313" key="3">
    <source>
        <dbReference type="Proteomes" id="UP001605036"/>
    </source>
</evidence>
<reference evidence="2 3" key="1">
    <citation type="submission" date="2024-09" db="EMBL/GenBank/DDBJ databases">
        <title>Chromosome-scale assembly of Riccia fluitans.</title>
        <authorList>
            <person name="Paukszto L."/>
            <person name="Sawicki J."/>
            <person name="Karawczyk K."/>
            <person name="Piernik-Szablinska J."/>
            <person name="Szczecinska M."/>
            <person name="Mazdziarz M."/>
        </authorList>
    </citation>
    <scope>NUCLEOTIDE SEQUENCE [LARGE SCALE GENOMIC DNA]</scope>
    <source>
        <strain evidence="2">Rf_01</strain>
        <tissue evidence="2">Aerial parts of the thallus</tissue>
    </source>
</reference>
<dbReference type="EMBL" id="JBHFFA010000004">
    <property type="protein sequence ID" value="KAL2628891.1"/>
    <property type="molecule type" value="Genomic_DNA"/>
</dbReference>
<dbReference type="InterPro" id="IPR057207">
    <property type="entry name" value="FBXL15_LRR"/>
</dbReference>
<dbReference type="InterPro" id="IPR032675">
    <property type="entry name" value="LRR_dom_sf"/>
</dbReference>
<dbReference type="InterPro" id="IPR006553">
    <property type="entry name" value="Leu-rich_rpt_Cys-con_subtyp"/>
</dbReference>
<dbReference type="AlphaFoldDB" id="A0ABD1YDQ8"/>
<accession>A0ABD1YDQ8</accession>
<comment type="caution">
    <text evidence="2">The sequence shown here is derived from an EMBL/GenBank/DDBJ whole genome shotgun (WGS) entry which is preliminary data.</text>
</comment>
<dbReference type="PANTHER" id="PTHR13318">
    <property type="entry name" value="PARTNER OF PAIRED, ISOFORM B-RELATED"/>
    <property type="match status" value="1"/>
</dbReference>
<keyword evidence="3" id="KW-1185">Reference proteome</keyword>
<protein>
    <recommendedName>
        <fullName evidence="1">F-box/LRR-repeat protein 15-like leucin rich repeat domain-containing protein</fullName>
    </recommendedName>
</protein>
<organism evidence="2 3">
    <name type="scientific">Riccia fluitans</name>
    <dbReference type="NCBI Taxonomy" id="41844"/>
    <lineage>
        <taxon>Eukaryota</taxon>
        <taxon>Viridiplantae</taxon>
        <taxon>Streptophyta</taxon>
        <taxon>Embryophyta</taxon>
        <taxon>Marchantiophyta</taxon>
        <taxon>Marchantiopsida</taxon>
        <taxon>Marchantiidae</taxon>
        <taxon>Marchantiales</taxon>
        <taxon>Ricciaceae</taxon>
        <taxon>Riccia</taxon>
    </lineage>
</organism>
<dbReference type="SMART" id="SM00367">
    <property type="entry name" value="LRR_CC"/>
    <property type="match status" value="9"/>
</dbReference>
<feature type="domain" description="F-box/LRR-repeat protein 15-like leucin rich repeat" evidence="1">
    <location>
        <begin position="87"/>
        <end position="173"/>
    </location>
</feature>
<feature type="domain" description="F-box/LRR-repeat protein 15-like leucin rich repeat" evidence="1">
    <location>
        <begin position="211"/>
        <end position="328"/>
    </location>
</feature>
<evidence type="ECO:0000259" key="1">
    <source>
        <dbReference type="Pfam" id="PF25372"/>
    </source>
</evidence>
<dbReference type="Gene3D" id="3.80.10.10">
    <property type="entry name" value="Ribonuclease Inhibitor"/>
    <property type="match status" value="2"/>
</dbReference>
<name>A0ABD1YDQ8_9MARC</name>
<gene>
    <name evidence="2" type="ORF">R1flu_013577</name>
</gene>
<dbReference type="Pfam" id="PF25372">
    <property type="entry name" value="DUF7885"/>
    <property type="match status" value="2"/>
</dbReference>
<evidence type="ECO:0000313" key="2">
    <source>
        <dbReference type="EMBL" id="KAL2628891.1"/>
    </source>
</evidence>
<dbReference type="CDD" id="cd22159">
    <property type="entry name" value="F-box_AtTIR1-like"/>
    <property type="match status" value="1"/>
</dbReference>
<dbReference type="SUPFAM" id="SSF52047">
    <property type="entry name" value="RNI-like"/>
    <property type="match status" value="1"/>
</dbReference>
<dbReference type="Proteomes" id="UP001605036">
    <property type="component" value="Unassembled WGS sequence"/>
</dbReference>
<proteinExistence type="predicted"/>